<dbReference type="AlphaFoldDB" id="A0A0F9JQA2"/>
<evidence type="ECO:0000313" key="2">
    <source>
        <dbReference type="EMBL" id="KKM71833.1"/>
    </source>
</evidence>
<proteinExistence type="predicted"/>
<evidence type="ECO:0000259" key="1">
    <source>
        <dbReference type="Pfam" id="PF23822"/>
    </source>
</evidence>
<feature type="domain" description="DUF7192" evidence="1">
    <location>
        <begin position="56"/>
        <end position="211"/>
    </location>
</feature>
<comment type="caution">
    <text evidence="2">The sequence shown here is derived from an EMBL/GenBank/DDBJ whole genome shotgun (WGS) entry which is preliminary data.</text>
</comment>
<protein>
    <recommendedName>
        <fullName evidence="1">DUF7192 domain-containing protein</fullName>
    </recommendedName>
</protein>
<reference evidence="2" key="1">
    <citation type="journal article" date="2015" name="Nature">
        <title>Complex archaea that bridge the gap between prokaryotes and eukaryotes.</title>
        <authorList>
            <person name="Spang A."/>
            <person name="Saw J.H."/>
            <person name="Jorgensen S.L."/>
            <person name="Zaremba-Niedzwiedzka K."/>
            <person name="Martijn J."/>
            <person name="Lind A.E."/>
            <person name="van Eijk R."/>
            <person name="Schleper C."/>
            <person name="Guy L."/>
            <person name="Ettema T.J."/>
        </authorList>
    </citation>
    <scope>NUCLEOTIDE SEQUENCE</scope>
</reference>
<sequence length="276" mass="31288">MRLIELKNGGEIWQFDSVAEVTGFSTAAKFMSLSEGFVGEDLQSWDAVQKRTERDWAEGMYTLNQFVERLRKMEIPEIKSHKRKVQFNDHEGDEVDYDRLYSGQAFYRKSERESVEGSTIVTVVIDTTTPAHKDSTNILWRGAAAIALTEILEEKGYSVNLWVVNGTELYEGSSRPIMTACCLKRCSDPLDSSTLINTVAGWFYRTVTFTLLFTICGKQGKKPAMGLGKCHTPSQDELDYITPDELRMYLAGVFSFDGTISAIRHELNRINEHNHS</sequence>
<name>A0A0F9JQA2_9ZZZZ</name>
<dbReference type="EMBL" id="LAZR01009567">
    <property type="protein sequence ID" value="KKM71833.1"/>
    <property type="molecule type" value="Genomic_DNA"/>
</dbReference>
<gene>
    <name evidence="2" type="ORF">LCGC14_1426560</name>
</gene>
<organism evidence="2">
    <name type="scientific">marine sediment metagenome</name>
    <dbReference type="NCBI Taxonomy" id="412755"/>
    <lineage>
        <taxon>unclassified sequences</taxon>
        <taxon>metagenomes</taxon>
        <taxon>ecological metagenomes</taxon>
    </lineage>
</organism>
<accession>A0A0F9JQA2</accession>
<dbReference type="InterPro" id="IPR055616">
    <property type="entry name" value="DUF7192"/>
</dbReference>
<dbReference type="Pfam" id="PF23822">
    <property type="entry name" value="DUF7192"/>
    <property type="match status" value="1"/>
</dbReference>